<dbReference type="Gene3D" id="3.20.20.80">
    <property type="entry name" value="Glycosidases"/>
    <property type="match status" value="1"/>
</dbReference>
<dbReference type="InterPro" id="IPR017853">
    <property type="entry name" value="GH"/>
</dbReference>
<dbReference type="Gene3D" id="2.60.40.1500">
    <property type="entry name" value="Glycosyl hydrolase domain, family 39"/>
    <property type="match status" value="1"/>
</dbReference>
<accession>A0ABT6FFV9</accession>
<dbReference type="Pfam" id="PF01229">
    <property type="entry name" value="Glyco_hydro_39"/>
    <property type="match status" value="1"/>
</dbReference>
<dbReference type="InterPro" id="IPR049166">
    <property type="entry name" value="GH39_cat"/>
</dbReference>
<dbReference type="InterPro" id="IPR051923">
    <property type="entry name" value="Glycosyl_Hydrolase_39"/>
</dbReference>
<dbReference type="EMBL" id="JARRAG010000002">
    <property type="protein sequence ID" value="MDG3006371.1"/>
    <property type="molecule type" value="Genomic_DNA"/>
</dbReference>
<dbReference type="PRINTS" id="PR00745">
    <property type="entry name" value="GLHYDRLASE39"/>
</dbReference>
<sequence>MSRHAVALCVLLLIAAPIRARAESAEVKGTFPVAIRLDATRSTGPLHPIWRFFGADEPNYATMKDGRELIGELGRLRPGSVYFRAHNLLTSGDGTPALKWGSTGAYREDAAGRPVYDWSIVDRIFDTYLERGVRPYVQMGFMPKELSIKPEPYQHRWTPTAKYDEIYTGWAYPPKDYAKWAELVHQWAKHCVEKYGRAEVEGWYWETWNEANIGYWRGTPEEFQKLHDYAVDAVRRALPTARVGGPDAAGSGGRWSRDFLEHCLRGTNHATGRVGTPIDFVSFHAKGAPSVVDGHVRMGIAEHLRTVQDGFRLVASFPELKEKPIVIGESDPEGCAACQGPRFGYRNGTMYSSYTAASFARKHDLAERLGVNLEGALTWAFEFEDQPFFAGFRALATNGIDLPVLNVFRMFSLMGGRRLDVQSSGAVGLDAILENGVRAAPDVSALASFDGASLAILAWHYHDDDVPGPDADVTIEVAGLPAAAPVLLHHYRIDARHGNAFEAWKRMGSPPRPTPEQIAELERQSRLTLFDSPARLRPEDGMLKLQVVLPRQAVSLLRLELAADPPPLR</sequence>
<protein>
    <recommendedName>
        <fullName evidence="5">Glycosyl hydrolases family 39 N-terminal catalytic domain-containing protein</fullName>
    </recommendedName>
</protein>
<dbReference type="PANTHER" id="PTHR12631:SF8">
    <property type="entry name" value="ALPHA-L-IDURONIDASE"/>
    <property type="match status" value="1"/>
</dbReference>
<comment type="caution">
    <text evidence="6">The sequence shown here is derived from an EMBL/GenBank/DDBJ whole genome shotgun (WGS) entry which is preliminary data.</text>
</comment>
<comment type="similarity">
    <text evidence="1">Belongs to the glycosyl hydrolase 39 family.</text>
</comment>
<reference evidence="6 7" key="1">
    <citation type="submission" date="2023-03" db="EMBL/GenBank/DDBJ databases">
        <title>Paludisphaera mucosa sp. nov. a novel planctomycete from northern fen.</title>
        <authorList>
            <person name="Ivanova A."/>
        </authorList>
    </citation>
    <scope>NUCLEOTIDE SEQUENCE [LARGE SCALE GENOMIC DNA]</scope>
    <source>
        <strain evidence="6 7">Pla2</strain>
    </source>
</reference>
<feature type="chain" id="PRO_5045643774" description="Glycosyl hydrolases family 39 N-terminal catalytic domain-containing protein" evidence="4">
    <location>
        <begin position="23"/>
        <end position="569"/>
    </location>
</feature>
<dbReference type="RefSeq" id="WP_277862671.1">
    <property type="nucleotide sequence ID" value="NZ_JARRAG010000002.1"/>
</dbReference>
<evidence type="ECO:0000256" key="1">
    <source>
        <dbReference type="ARBA" id="ARBA00008875"/>
    </source>
</evidence>
<evidence type="ECO:0000256" key="3">
    <source>
        <dbReference type="ARBA" id="ARBA00023295"/>
    </source>
</evidence>
<keyword evidence="7" id="KW-1185">Reference proteome</keyword>
<dbReference type="SUPFAM" id="SSF51445">
    <property type="entry name" value="(Trans)glycosidases"/>
    <property type="match status" value="1"/>
</dbReference>
<proteinExistence type="inferred from homology"/>
<gene>
    <name evidence="6" type="ORF">PZE19_21580</name>
</gene>
<organism evidence="6 7">
    <name type="scientific">Paludisphaera mucosa</name>
    <dbReference type="NCBI Taxonomy" id="3030827"/>
    <lineage>
        <taxon>Bacteria</taxon>
        <taxon>Pseudomonadati</taxon>
        <taxon>Planctomycetota</taxon>
        <taxon>Planctomycetia</taxon>
        <taxon>Isosphaerales</taxon>
        <taxon>Isosphaeraceae</taxon>
        <taxon>Paludisphaera</taxon>
    </lineage>
</organism>
<dbReference type="InterPro" id="IPR000514">
    <property type="entry name" value="Glyco_hydro_39"/>
</dbReference>
<feature type="domain" description="Glycosyl hydrolases family 39 N-terminal catalytic" evidence="5">
    <location>
        <begin position="34"/>
        <end position="523"/>
    </location>
</feature>
<dbReference type="Proteomes" id="UP001216907">
    <property type="component" value="Unassembled WGS sequence"/>
</dbReference>
<evidence type="ECO:0000313" key="6">
    <source>
        <dbReference type="EMBL" id="MDG3006371.1"/>
    </source>
</evidence>
<keyword evidence="4" id="KW-0732">Signal</keyword>
<dbReference type="PANTHER" id="PTHR12631">
    <property type="entry name" value="ALPHA-L-IDURONIDASE"/>
    <property type="match status" value="1"/>
</dbReference>
<keyword evidence="3" id="KW-0326">Glycosidase</keyword>
<evidence type="ECO:0000259" key="5">
    <source>
        <dbReference type="Pfam" id="PF01229"/>
    </source>
</evidence>
<evidence type="ECO:0000256" key="4">
    <source>
        <dbReference type="SAM" id="SignalP"/>
    </source>
</evidence>
<feature type="signal peptide" evidence="4">
    <location>
        <begin position="1"/>
        <end position="22"/>
    </location>
</feature>
<evidence type="ECO:0000256" key="2">
    <source>
        <dbReference type="ARBA" id="ARBA00022801"/>
    </source>
</evidence>
<name>A0ABT6FFV9_9BACT</name>
<evidence type="ECO:0000313" key="7">
    <source>
        <dbReference type="Proteomes" id="UP001216907"/>
    </source>
</evidence>
<keyword evidence="2" id="KW-0378">Hydrolase</keyword>
<dbReference type="SUPFAM" id="SSF51011">
    <property type="entry name" value="Glycosyl hydrolase domain"/>
    <property type="match status" value="1"/>
</dbReference>